<evidence type="ECO:0000256" key="2">
    <source>
        <dbReference type="ARBA" id="ARBA00008837"/>
    </source>
</evidence>
<evidence type="ECO:0000313" key="4">
    <source>
        <dbReference type="EMBL" id="KAJ8020657.1"/>
    </source>
</evidence>
<dbReference type="AlphaFoldDB" id="A0A9Q1BDI5"/>
<dbReference type="InterPro" id="IPR027417">
    <property type="entry name" value="P-loop_NTPase"/>
</dbReference>
<dbReference type="CDD" id="cd19495">
    <property type="entry name" value="Elp6"/>
    <property type="match status" value="1"/>
</dbReference>
<dbReference type="EMBL" id="JAIZAY010000022">
    <property type="protein sequence ID" value="KAJ8020657.1"/>
    <property type="molecule type" value="Genomic_DNA"/>
</dbReference>
<protein>
    <recommendedName>
        <fullName evidence="3">Elongator complex protein 6</fullName>
    </recommendedName>
</protein>
<dbReference type="Pfam" id="PF09807">
    <property type="entry name" value="ELP6"/>
    <property type="match status" value="1"/>
</dbReference>
<keyword evidence="5" id="KW-1185">Reference proteome</keyword>
<dbReference type="Gene3D" id="3.40.50.300">
    <property type="entry name" value="P-loop containing nucleotide triphosphate hydrolases"/>
    <property type="match status" value="1"/>
</dbReference>
<dbReference type="PANTHER" id="PTHR16184:SF6">
    <property type="entry name" value="ELONGATOR COMPLEX PROTEIN 6"/>
    <property type="match status" value="1"/>
</dbReference>
<dbReference type="OrthoDB" id="9995306at2759"/>
<dbReference type="InterPro" id="IPR018627">
    <property type="entry name" value="ELP6"/>
</dbReference>
<accession>A0A9Q1BDI5</accession>
<reference evidence="4" key="1">
    <citation type="submission" date="2021-10" db="EMBL/GenBank/DDBJ databases">
        <title>Tropical sea cucumber genome reveals ecological adaptation and Cuvierian tubules defense mechanism.</title>
        <authorList>
            <person name="Chen T."/>
        </authorList>
    </citation>
    <scope>NUCLEOTIDE SEQUENCE</scope>
    <source>
        <strain evidence="4">Nanhai2018</strain>
        <tissue evidence="4">Muscle</tissue>
    </source>
</reference>
<dbReference type="PANTHER" id="PTHR16184">
    <property type="entry name" value="ELONGATOR COMPLEX PROTEIN 6"/>
    <property type="match status" value="1"/>
</dbReference>
<dbReference type="GO" id="GO:0033588">
    <property type="term" value="C:elongator holoenzyme complex"/>
    <property type="evidence" value="ECO:0007669"/>
    <property type="project" value="InterPro"/>
</dbReference>
<proteinExistence type="inferred from homology"/>
<gene>
    <name evidence="4" type="ORF">HOLleu_40307</name>
</gene>
<comment type="caution">
    <text evidence="4">The sequence shown here is derived from an EMBL/GenBank/DDBJ whole genome shotgun (WGS) entry which is preliminary data.</text>
</comment>
<dbReference type="Proteomes" id="UP001152320">
    <property type="component" value="Chromosome 22"/>
</dbReference>
<dbReference type="GO" id="GO:0002098">
    <property type="term" value="P:tRNA wobble uridine modification"/>
    <property type="evidence" value="ECO:0007669"/>
    <property type="project" value="InterPro"/>
</dbReference>
<evidence type="ECO:0000256" key="3">
    <source>
        <dbReference type="ARBA" id="ARBA00020263"/>
    </source>
</evidence>
<name>A0A9Q1BDI5_HOLLE</name>
<sequence length="271" mass="29673">MIKDFNALIGWVTETIPCNQFILVTDCQTDGSFAIHNFLSTFVRSHHKVIFLSLGQSFGHYNSVAQKLGTNLSSAKSSGQLTHIDGLQFSLQLCRDSSEDKTPGEKLSVFTECLRCGSLRPLYLTIMDLIKSQSTSSTPSPVSVVIDDLSLLMSLGFKAQAITEFIHYCRTALWKLSQNAGNLVTLVHDDADGLDDDASHLVIALSHQTDMLIKVEGLTSGFSKDVHGQVTIVHRGLHQSTPGRRKATSVHYKILDKTVSFFPMGTSSAVL</sequence>
<evidence type="ECO:0000313" key="5">
    <source>
        <dbReference type="Proteomes" id="UP001152320"/>
    </source>
</evidence>
<comment type="pathway">
    <text evidence="1">tRNA modification; 5-methoxycarbonylmethyl-2-thiouridine-tRNA biosynthesis.</text>
</comment>
<evidence type="ECO:0000256" key="1">
    <source>
        <dbReference type="ARBA" id="ARBA00005043"/>
    </source>
</evidence>
<organism evidence="4 5">
    <name type="scientific">Holothuria leucospilota</name>
    <name type="common">Black long sea cucumber</name>
    <name type="synonym">Mertensiothuria leucospilota</name>
    <dbReference type="NCBI Taxonomy" id="206669"/>
    <lineage>
        <taxon>Eukaryota</taxon>
        <taxon>Metazoa</taxon>
        <taxon>Echinodermata</taxon>
        <taxon>Eleutherozoa</taxon>
        <taxon>Echinozoa</taxon>
        <taxon>Holothuroidea</taxon>
        <taxon>Aspidochirotacea</taxon>
        <taxon>Aspidochirotida</taxon>
        <taxon>Holothuriidae</taxon>
        <taxon>Holothuria</taxon>
    </lineage>
</organism>
<comment type="similarity">
    <text evidence="2">Belongs to the ELP6 family.</text>
</comment>